<dbReference type="AlphaFoldDB" id="A0A0F9MUG3"/>
<comment type="caution">
    <text evidence="1">The sequence shown here is derived from an EMBL/GenBank/DDBJ whole genome shotgun (WGS) entry which is preliminary data.</text>
</comment>
<proteinExistence type="predicted"/>
<evidence type="ECO:0000313" key="1">
    <source>
        <dbReference type="EMBL" id="KKN10960.1"/>
    </source>
</evidence>
<reference evidence="1" key="1">
    <citation type="journal article" date="2015" name="Nature">
        <title>Complex archaea that bridge the gap between prokaryotes and eukaryotes.</title>
        <authorList>
            <person name="Spang A."/>
            <person name="Saw J.H."/>
            <person name="Jorgensen S.L."/>
            <person name="Zaremba-Niedzwiedzka K."/>
            <person name="Martijn J."/>
            <person name="Lind A.E."/>
            <person name="van Eijk R."/>
            <person name="Schleper C."/>
            <person name="Guy L."/>
            <person name="Ettema T.J."/>
        </authorList>
    </citation>
    <scope>NUCLEOTIDE SEQUENCE</scope>
</reference>
<accession>A0A0F9MUG3</accession>
<organism evidence="1">
    <name type="scientific">marine sediment metagenome</name>
    <dbReference type="NCBI Taxonomy" id="412755"/>
    <lineage>
        <taxon>unclassified sequences</taxon>
        <taxon>metagenomes</taxon>
        <taxon>ecological metagenomes</taxon>
    </lineage>
</organism>
<protein>
    <submittedName>
        <fullName evidence="1">Uncharacterized protein</fullName>
    </submittedName>
</protein>
<sequence length="47" mass="5639">MRKLKDYLKDSVVDNEARDCLRVADLAVQFHLPWPWIMKNILSRHSE</sequence>
<gene>
    <name evidence="1" type="ORF">LCGC14_1031400</name>
</gene>
<dbReference type="EMBL" id="LAZR01004189">
    <property type="protein sequence ID" value="KKN10960.1"/>
    <property type="molecule type" value="Genomic_DNA"/>
</dbReference>
<name>A0A0F9MUG3_9ZZZZ</name>